<evidence type="ECO:0000313" key="1">
    <source>
        <dbReference type="EMBL" id="GIG73834.1"/>
    </source>
</evidence>
<reference evidence="1" key="1">
    <citation type="submission" date="2021-01" db="EMBL/GenBank/DDBJ databases">
        <title>Whole genome shotgun sequence of Planosporangium flavigriseum NBRC 105377.</title>
        <authorList>
            <person name="Komaki H."/>
            <person name="Tamura T."/>
        </authorList>
    </citation>
    <scope>NUCLEOTIDE SEQUENCE</scope>
    <source>
        <strain evidence="1">NBRC 105377</strain>
    </source>
</reference>
<dbReference type="AlphaFoldDB" id="A0A8J3PM16"/>
<proteinExistence type="predicted"/>
<gene>
    <name evidence="1" type="ORF">Pfl04_22380</name>
</gene>
<keyword evidence="2" id="KW-1185">Reference proteome</keyword>
<dbReference type="Proteomes" id="UP000653674">
    <property type="component" value="Unassembled WGS sequence"/>
</dbReference>
<protein>
    <submittedName>
        <fullName evidence="1">Uncharacterized protein</fullName>
    </submittedName>
</protein>
<evidence type="ECO:0000313" key="2">
    <source>
        <dbReference type="Proteomes" id="UP000653674"/>
    </source>
</evidence>
<comment type="caution">
    <text evidence="1">The sequence shown here is derived from an EMBL/GenBank/DDBJ whole genome shotgun (WGS) entry which is preliminary data.</text>
</comment>
<sequence length="100" mass="10951">MLLVTRAEGGAHRGLGFGGRLPVAHGHLPLSVSDGSAAHLTYKDFDARAGLTAQRSMYAHHRRFDRGSLYLFEANNATVCPAGVSEQRSDERLCRWMPAE</sequence>
<organism evidence="1 2">
    <name type="scientific">Planosporangium flavigriseum</name>
    <dbReference type="NCBI Taxonomy" id="373681"/>
    <lineage>
        <taxon>Bacteria</taxon>
        <taxon>Bacillati</taxon>
        <taxon>Actinomycetota</taxon>
        <taxon>Actinomycetes</taxon>
        <taxon>Micromonosporales</taxon>
        <taxon>Micromonosporaceae</taxon>
        <taxon>Planosporangium</taxon>
    </lineage>
</organism>
<name>A0A8J3PM16_9ACTN</name>
<accession>A0A8J3PM16</accession>
<dbReference type="EMBL" id="BONU01000012">
    <property type="protein sequence ID" value="GIG73834.1"/>
    <property type="molecule type" value="Genomic_DNA"/>
</dbReference>